<evidence type="ECO:0000259" key="1">
    <source>
        <dbReference type="Pfam" id="PF01841"/>
    </source>
</evidence>
<organism evidence="3 4">
    <name type="scientific">Dokdonia pacifica</name>
    <dbReference type="NCBI Taxonomy" id="1627892"/>
    <lineage>
        <taxon>Bacteria</taxon>
        <taxon>Pseudomonadati</taxon>
        <taxon>Bacteroidota</taxon>
        <taxon>Flavobacteriia</taxon>
        <taxon>Flavobacteriales</taxon>
        <taxon>Flavobacteriaceae</taxon>
        <taxon>Dokdonia</taxon>
    </lineage>
</organism>
<sequence length="617" mass="70813">MLKNFIIYLFLITGLTVHAQLYKFGEVKMDEISAEKDFKFPEADAVILYRSVEVQVGEYVIVKERYKILTENGYDYATVSIPYPNVQKVEGATYNIVDGKIEKTELNRKLVFEDEVVKGVKIRKFTFPKVSVGSVLEFKYKATRSTVSDIDMQYNIPIKRLNLIIRNNTETNYKILQNPRSFLLVSRKQSGKTTTITASDVAPLEEENYVYDMDLFRSKIQFKFTGFQDFLKLSSFEDIGKFLLELDDFQRTFKAIKSYDDDVEALLGGEKDQEKQAKLIYNYLKKEIKWNGRYGFISDNNSSRDTFKKKEGDNGDVNGLFISMLRSIGIEADPVLASTKANGIPMTPSVEAFNYVLATAVINGERKVFDLAQDDSSYRMIAEKLLNWQGYVLKDKDNLFWIDLTKTAFSSKDTMINVTIDEDLVVSGDAREKSTGHYSMDIQSYVEDLSEKNIKNIVPYETSNCMIDEVAIDSNDDVNNVTTVSFDFEMENVVDEIGDKLYVSPMFFMGLEENPFLKEERKYPIDFGFPKRKRGIIKIIVPEGYQVESIPQSLSIRLPDNLGSFSLNLSQNANFIQIASKYEINTSVFPFDRYLDLKAFFKARIEKEAEKIVFVKS</sequence>
<keyword evidence="4" id="KW-1185">Reference proteome</keyword>
<dbReference type="Proteomes" id="UP000198379">
    <property type="component" value="Unassembled WGS sequence"/>
</dbReference>
<name>A0A239C346_9FLAO</name>
<proteinExistence type="predicted"/>
<accession>A0A239C346</accession>
<dbReference type="SUPFAM" id="SSF54001">
    <property type="entry name" value="Cysteine proteinases"/>
    <property type="match status" value="1"/>
</dbReference>
<dbReference type="Pfam" id="PF01841">
    <property type="entry name" value="Transglut_core"/>
    <property type="match status" value="1"/>
</dbReference>
<dbReference type="OrthoDB" id="98874at2"/>
<dbReference type="Gene3D" id="2.60.40.3140">
    <property type="match status" value="1"/>
</dbReference>
<reference evidence="3 4" key="1">
    <citation type="submission" date="2017-06" db="EMBL/GenBank/DDBJ databases">
        <authorList>
            <person name="Kim H.J."/>
            <person name="Triplett B.A."/>
        </authorList>
    </citation>
    <scope>NUCLEOTIDE SEQUENCE [LARGE SCALE GENOMIC DNA]</scope>
    <source>
        <strain evidence="3 4">DSM 25597</strain>
    </source>
</reference>
<protein>
    <submittedName>
        <fullName evidence="3">Transglutaminase-like superfamily protein</fullName>
    </submittedName>
</protein>
<dbReference type="Pfam" id="PF12969">
    <property type="entry name" value="DUF3857"/>
    <property type="match status" value="1"/>
</dbReference>
<feature type="domain" description="Transglutaminase-like" evidence="1">
    <location>
        <begin position="266"/>
        <end position="341"/>
    </location>
</feature>
<evidence type="ECO:0000259" key="2">
    <source>
        <dbReference type="Pfam" id="PF12969"/>
    </source>
</evidence>
<dbReference type="Gene3D" id="2.60.120.1130">
    <property type="match status" value="1"/>
</dbReference>
<evidence type="ECO:0000313" key="3">
    <source>
        <dbReference type="EMBL" id="SNS14596.1"/>
    </source>
</evidence>
<gene>
    <name evidence="3" type="ORF">SAMN06265376_10798</name>
</gene>
<dbReference type="InterPro" id="IPR038765">
    <property type="entry name" value="Papain-like_cys_pep_sf"/>
</dbReference>
<dbReference type="EMBL" id="FZNY01000007">
    <property type="protein sequence ID" value="SNS14596.1"/>
    <property type="molecule type" value="Genomic_DNA"/>
</dbReference>
<dbReference type="RefSeq" id="WP_089373100.1">
    <property type="nucleotide sequence ID" value="NZ_BMEP01000004.1"/>
</dbReference>
<evidence type="ECO:0000313" key="4">
    <source>
        <dbReference type="Proteomes" id="UP000198379"/>
    </source>
</evidence>
<dbReference type="InterPro" id="IPR002931">
    <property type="entry name" value="Transglutaminase-like"/>
</dbReference>
<dbReference type="InterPro" id="IPR024618">
    <property type="entry name" value="DUF3857"/>
</dbReference>
<feature type="domain" description="DUF3857" evidence="2">
    <location>
        <begin position="62"/>
        <end position="204"/>
    </location>
</feature>
<dbReference type="AlphaFoldDB" id="A0A239C346"/>
<dbReference type="Gene3D" id="3.10.620.30">
    <property type="match status" value="1"/>
</dbReference>